<dbReference type="PROSITE" id="PS50878">
    <property type="entry name" value="RT_POL"/>
    <property type="match status" value="1"/>
</dbReference>
<dbReference type="Proteomes" id="UP000603453">
    <property type="component" value="Unassembled WGS sequence"/>
</dbReference>
<dbReference type="InterPro" id="IPR026960">
    <property type="entry name" value="RVT-Znf"/>
</dbReference>
<comment type="caution">
    <text evidence="2">The sequence shown here is derived from an EMBL/GenBank/DDBJ whole genome shotgun (WGS) entry which is preliminary data.</text>
</comment>
<dbReference type="InterPro" id="IPR043502">
    <property type="entry name" value="DNA/RNA_pol_sf"/>
</dbReference>
<dbReference type="PANTHER" id="PTHR31635:SF196">
    <property type="entry name" value="REVERSE TRANSCRIPTASE DOMAIN-CONTAINING PROTEIN-RELATED"/>
    <property type="match status" value="1"/>
</dbReference>
<dbReference type="EMBL" id="JAEPRD010000603">
    <property type="protein sequence ID" value="KAG2190646.1"/>
    <property type="molecule type" value="Genomic_DNA"/>
</dbReference>
<evidence type="ECO:0000259" key="1">
    <source>
        <dbReference type="PROSITE" id="PS50878"/>
    </source>
</evidence>
<evidence type="ECO:0000313" key="3">
    <source>
        <dbReference type="Proteomes" id="UP000603453"/>
    </source>
</evidence>
<dbReference type="Pfam" id="PF13966">
    <property type="entry name" value="zf-RVT"/>
    <property type="match status" value="1"/>
</dbReference>
<dbReference type="CDD" id="cd01650">
    <property type="entry name" value="RT_nLTR_like"/>
    <property type="match status" value="1"/>
</dbReference>
<feature type="non-terminal residue" evidence="2">
    <location>
        <position position="768"/>
    </location>
</feature>
<dbReference type="OrthoDB" id="2287349at2759"/>
<name>A0A8H7QDZ1_9FUNG</name>
<sequence>QITTTLLPKKPPFDTLKNWRPISLINTDAKVFTRILSSRMIITASKLINPYQTGFVRGRFIADNSLLMKLVMEQARISSSSGIGLLLDQEKAYDRVHPDYLRAVLLRFGYPLTVVDCIDRLFFSTDLQINVNGFLSQCIPQRRGLKQGDPISPILFNLAFEPLLRKIQLDSRIMGYRLPSPVPNPSVDPVKLLAYADDIICLLNDPSELTHLQSHLSLYSRASNAKVNFHKTEAVSLFGASSIYNSVWRSALLSYNITSWHDCQSPAPVVYLGFPLYTSTSQRNLFLDGILDKVSKACQIHQQRDLSVRGRATVLNSLVLSKLWHVLRVVSVPMSFFKSMQSVISKFIKFRIFPKISFATACSSRSCGGLGVLDPVLRQSALQLRWLQPLMSSPTDIFVSVTPHVKSFVLPRLIAFLYSQVSTSVSGNHFPTAPQDLDHRAATCLELPMASIIIDSQLSALRRSMASLPSSVSYTLDSANENCLRPKRSTEFTIYPSLSRQILRLVTNDELALLPFFVRSFIPPSRASGYIPVLDHSAVDITPFLIALQFVSPPGSPHDPLTTKIYRQWCSPSPIYPSLPPPFAPTLSTDWSKFWNLPLSHSCRNVWYRYIHMKIPHRSILHRFMPAYFPTPVCQLCSHPTETLDHFLFECPLKLPVWQHIWDQYFSPSSINLSTDILRVSLHTFRALLPKMPLLPDSSLLALSATLESIWLCHWAFVFNDTPFTTASTISLASKRILKSQHEALLQSGTPHSPPPIFSEDSLYSLHW</sequence>
<dbReference type="PANTHER" id="PTHR31635">
    <property type="entry name" value="REVERSE TRANSCRIPTASE DOMAIN-CONTAINING PROTEIN-RELATED"/>
    <property type="match status" value="1"/>
</dbReference>
<dbReference type="Pfam" id="PF00078">
    <property type="entry name" value="RVT_1"/>
    <property type="match status" value="1"/>
</dbReference>
<gene>
    <name evidence="2" type="ORF">INT47_007554</name>
</gene>
<accession>A0A8H7QDZ1</accession>
<dbReference type="SUPFAM" id="SSF56672">
    <property type="entry name" value="DNA/RNA polymerases"/>
    <property type="match status" value="1"/>
</dbReference>
<dbReference type="InterPro" id="IPR000477">
    <property type="entry name" value="RT_dom"/>
</dbReference>
<proteinExistence type="predicted"/>
<protein>
    <recommendedName>
        <fullName evidence="1">Reverse transcriptase domain-containing protein</fullName>
    </recommendedName>
</protein>
<keyword evidence="3" id="KW-1185">Reference proteome</keyword>
<reference evidence="2" key="1">
    <citation type="submission" date="2020-12" db="EMBL/GenBank/DDBJ databases">
        <title>Metabolic potential, ecology and presence of endohyphal bacteria is reflected in genomic diversity of Mucoromycotina.</title>
        <authorList>
            <person name="Muszewska A."/>
            <person name="Okrasinska A."/>
            <person name="Steczkiewicz K."/>
            <person name="Drgas O."/>
            <person name="Orlowska M."/>
            <person name="Perlinska-Lenart U."/>
            <person name="Aleksandrzak-Piekarczyk T."/>
            <person name="Szatraj K."/>
            <person name="Zielenkiewicz U."/>
            <person name="Pilsyk S."/>
            <person name="Malc E."/>
            <person name="Mieczkowski P."/>
            <person name="Kruszewska J.S."/>
            <person name="Biernat P."/>
            <person name="Pawlowska J."/>
        </authorList>
    </citation>
    <scope>NUCLEOTIDE SEQUENCE</scope>
    <source>
        <strain evidence="2">WA0000017839</strain>
    </source>
</reference>
<dbReference type="AlphaFoldDB" id="A0A8H7QDZ1"/>
<organism evidence="2 3">
    <name type="scientific">Mucor saturninus</name>
    <dbReference type="NCBI Taxonomy" id="64648"/>
    <lineage>
        <taxon>Eukaryota</taxon>
        <taxon>Fungi</taxon>
        <taxon>Fungi incertae sedis</taxon>
        <taxon>Mucoromycota</taxon>
        <taxon>Mucoromycotina</taxon>
        <taxon>Mucoromycetes</taxon>
        <taxon>Mucorales</taxon>
        <taxon>Mucorineae</taxon>
        <taxon>Mucoraceae</taxon>
        <taxon>Mucor</taxon>
    </lineage>
</organism>
<evidence type="ECO:0000313" key="2">
    <source>
        <dbReference type="EMBL" id="KAG2190646.1"/>
    </source>
</evidence>
<feature type="domain" description="Reverse transcriptase" evidence="1">
    <location>
        <begin position="1"/>
        <end position="276"/>
    </location>
</feature>